<accession>A0ACB9RQG5</accession>
<sequence>MTAVRACLRSLTKPTLTTFLFPPADHFRLPRILPAPAAASAARGLSAMSTSVAEEFIKGRVLPNGVAVLTLDRPKALNAMDLDMDLVYKRLLDAWEHDPKVKCVLVEGSTPRAFSAGGDVKQIASKNHLSYMIEVFSAEYSLICKIGEYKKPYISFMDGITMGFGIGLSVHGRFRVVTERTVLAMPENAIGLFPDVGFALIAAKSPGAGSVGLYLGMTGTRISTPEDALYVGLGTHYVPSGDLPSLKDALLTNTFSSDPYADVEKILAGYHSESESEAQLKFLLPYIKSCFNSNKSVNDIIKDLESHESCQDAGVSKWANEALQGLTRGAPFSLRLTQRYYSKVAFEFAKDSNSATLRDVMKTEYRIALRSSLRSDFSEGVRAVLVDKDQKPKWQPPRLEEVVDSEVDAMLDPLGPGMELLDA</sequence>
<dbReference type="Proteomes" id="UP001057402">
    <property type="component" value="Chromosome 3"/>
</dbReference>
<organism evidence="1 2">
    <name type="scientific">Melastoma candidum</name>
    <dbReference type="NCBI Taxonomy" id="119954"/>
    <lineage>
        <taxon>Eukaryota</taxon>
        <taxon>Viridiplantae</taxon>
        <taxon>Streptophyta</taxon>
        <taxon>Embryophyta</taxon>
        <taxon>Tracheophyta</taxon>
        <taxon>Spermatophyta</taxon>
        <taxon>Magnoliopsida</taxon>
        <taxon>eudicotyledons</taxon>
        <taxon>Gunneridae</taxon>
        <taxon>Pentapetalae</taxon>
        <taxon>rosids</taxon>
        <taxon>malvids</taxon>
        <taxon>Myrtales</taxon>
        <taxon>Melastomataceae</taxon>
        <taxon>Melastomatoideae</taxon>
        <taxon>Melastomateae</taxon>
        <taxon>Melastoma</taxon>
    </lineage>
</organism>
<protein>
    <submittedName>
        <fullName evidence="1">Uncharacterized protein</fullName>
    </submittedName>
</protein>
<proteinExistence type="predicted"/>
<reference evidence="2" key="1">
    <citation type="journal article" date="2023" name="Front. Plant Sci.">
        <title>Chromosomal-level genome assembly of Melastoma candidum provides insights into trichome evolution.</title>
        <authorList>
            <person name="Zhong Y."/>
            <person name="Wu W."/>
            <person name="Sun C."/>
            <person name="Zou P."/>
            <person name="Liu Y."/>
            <person name="Dai S."/>
            <person name="Zhou R."/>
        </authorList>
    </citation>
    <scope>NUCLEOTIDE SEQUENCE [LARGE SCALE GENOMIC DNA]</scope>
</reference>
<comment type="caution">
    <text evidence="1">The sequence shown here is derived from an EMBL/GenBank/DDBJ whole genome shotgun (WGS) entry which is preliminary data.</text>
</comment>
<gene>
    <name evidence="1" type="ORF">MLD38_006850</name>
</gene>
<keyword evidence="2" id="KW-1185">Reference proteome</keyword>
<dbReference type="EMBL" id="CM042882">
    <property type="protein sequence ID" value="KAI4380687.1"/>
    <property type="molecule type" value="Genomic_DNA"/>
</dbReference>
<evidence type="ECO:0000313" key="2">
    <source>
        <dbReference type="Proteomes" id="UP001057402"/>
    </source>
</evidence>
<name>A0ACB9RQG5_9MYRT</name>
<evidence type="ECO:0000313" key="1">
    <source>
        <dbReference type="EMBL" id="KAI4380687.1"/>
    </source>
</evidence>